<dbReference type="OrthoDB" id="156739at2"/>
<dbReference type="Proteomes" id="UP000460949">
    <property type="component" value="Unassembled WGS sequence"/>
</dbReference>
<reference evidence="2 3" key="1">
    <citation type="submission" date="2019-11" db="EMBL/GenBank/DDBJ databases">
        <title>Genome sequences of 17 halophilic strains isolated from different environments.</title>
        <authorList>
            <person name="Furrow R.E."/>
        </authorList>
    </citation>
    <scope>NUCLEOTIDE SEQUENCE [LARGE SCALE GENOMIC DNA]</scope>
    <source>
        <strain evidence="2 3">22511_23_Filter</strain>
    </source>
</reference>
<dbReference type="Gene3D" id="3.40.630.30">
    <property type="match status" value="1"/>
</dbReference>
<dbReference type="PANTHER" id="PTHR43617">
    <property type="entry name" value="L-AMINO ACID N-ACETYLTRANSFERASE"/>
    <property type="match status" value="1"/>
</dbReference>
<organism evidence="2 3">
    <name type="scientific">Halobacillus litoralis</name>
    <dbReference type="NCBI Taxonomy" id="45668"/>
    <lineage>
        <taxon>Bacteria</taxon>
        <taxon>Bacillati</taxon>
        <taxon>Bacillota</taxon>
        <taxon>Bacilli</taxon>
        <taxon>Bacillales</taxon>
        <taxon>Bacillaceae</taxon>
        <taxon>Halobacillus</taxon>
    </lineage>
</organism>
<dbReference type="InterPro" id="IPR016181">
    <property type="entry name" value="Acyl_CoA_acyltransferase"/>
</dbReference>
<dbReference type="PANTHER" id="PTHR43617:SF34">
    <property type="entry name" value="PUTATIVE-RELATED"/>
    <property type="match status" value="1"/>
</dbReference>
<dbReference type="AlphaFoldDB" id="A0A845DRN5"/>
<proteinExistence type="predicted"/>
<protein>
    <submittedName>
        <fullName evidence="2">GNAT family N-acetyltransferase</fullName>
    </submittedName>
</protein>
<dbReference type="SUPFAM" id="SSF55729">
    <property type="entry name" value="Acyl-CoA N-acyltransferases (Nat)"/>
    <property type="match status" value="1"/>
</dbReference>
<comment type="caution">
    <text evidence="2">The sequence shown here is derived from an EMBL/GenBank/DDBJ whole genome shotgun (WGS) entry which is preliminary data.</text>
</comment>
<evidence type="ECO:0000313" key="2">
    <source>
        <dbReference type="EMBL" id="MYL20203.1"/>
    </source>
</evidence>
<dbReference type="EMBL" id="WMET01000002">
    <property type="protein sequence ID" value="MYL20203.1"/>
    <property type="molecule type" value="Genomic_DNA"/>
</dbReference>
<name>A0A845DRN5_9BACI</name>
<evidence type="ECO:0000259" key="1">
    <source>
        <dbReference type="PROSITE" id="PS51186"/>
    </source>
</evidence>
<feature type="domain" description="N-acetyltransferase" evidence="1">
    <location>
        <begin position="1"/>
        <end position="151"/>
    </location>
</feature>
<dbReference type="CDD" id="cd04301">
    <property type="entry name" value="NAT_SF"/>
    <property type="match status" value="1"/>
</dbReference>
<dbReference type="GO" id="GO:0016747">
    <property type="term" value="F:acyltransferase activity, transferring groups other than amino-acyl groups"/>
    <property type="evidence" value="ECO:0007669"/>
    <property type="project" value="InterPro"/>
</dbReference>
<evidence type="ECO:0000313" key="3">
    <source>
        <dbReference type="Proteomes" id="UP000460949"/>
    </source>
</evidence>
<dbReference type="Pfam" id="PF13508">
    <property type="entry name" value="Acetyltransf_7"/>
    <property type="match status" value="1"/>
</dbReference>
<gene>
    <name evidence="2" type="ORF">GLW04_09920</name>
</gene>
<dbReference type="InterPro" id="IPR050276">
    <property type="entry name" value="MshD_Acetyltransferase"/>
</dbReference>
<dbReference type="RefSeq" id="WP_160836697.1">
    <property type="nucleotide sequence ID" value="NZ_WMET01000002.1"/>
</dbReference>
<keyword evidence="2" id="KW-0808">Transferase</keyword>
<sequence length="151" mass="17240">MKIRKLESSEYDRVLSFTHQMIYEGTMRTIKVGQEQAKTFVQPVLDEGGTYIIAENDQGQLLGWLLSGEKSDTFSGETFGFIYELFVLPEFRGREIGRALMEEGISRLQQQYREIRLSVYAGNDASNLYESLGFQKKTITMSLTKEEKGNG</sequence>
<accession>A0A845DRN5</accession>
<dbReference type="PROSITE" id="PS51186">
    <property type="entry name" value="GNAT"/>
    <property type="match status" value="1"/>
</dbReference>
<dbReference type="InterPro" id="IPR000182">
    <property type="entry name" value="GNAT_dom"/>
</dbReference>